<sequence>MCKPEQEEQAKEDWQQFATISKEMDKFLDKNDTDVFLDLLRQRTFFEEKIKTNPEQSFIKSPQGQILLKEIIRVNKVLLQKTHIWLNKTKTNRDVSQAYESLGYTNQSFRWDQKF</sequence>
<name>A0A1H7CN18_9FIRM</name>
<protein>
    <submittedName>
        <fullName evidence="1">Uncharacterized protein</fullName>
    </submittedName>
</protein>
<dbReference type="RefSeq" id="WP_019555471.1">
    <property type="nucleotide sequence ID" value="NZ_FNZK01000021.1"/>
</dbReference>
<evidence type="ECO:0000313" key="1">
    <source>
        <dbReference type="EMBL" id="SEJ88100.1"/>
    </source>
</evidence>
<gene>
    <name evidence="1" type="ORF">SAMN05660742_12161</name>
</gene>
<organism evidence="1 2">
    <name type="scientific">Propionispira arboris</name>
    <dbReference type="NCBI Taxonomy" id="84035"/>
    <lineage>
        <taxon>Bacteria</taxon>
        <taxon>Bacillati</taxon>
        <taxon>Bacillota</taxon>
        <taxon>Negativicutes</taxon>
        <taxon>Selenomonadales</taxon>
        <taxon>Selenomonadaceae</taxon>
        <taxon>Propionispira</taxon>
    </lineage>
</organism>
<keyword evidence="2" id="KW-1185">Reference proteome</keyword>
<proteinExistence type="predicted"/>
<dbReference type="STRING" id="84035.SAMN05660742_12161"/>
<dbReference type="EMBL" id="FNZK01000021">
    <property type="protein sequence ID" value="SEJ88100.1"/>
    <property type="molecule type" value="Genomic_DNA"/>
</dbReference>
<evidence type="ECO:0000313" key="2">
    <source>
        <dbReference type="Proteomes" id="UP000199662"/>
    </source>
</evidence>
<accession>A0A1H7CN18</accession>
<dbReference type="AlphaFoldDB" id="A0A1H7CN18"/>
<dbReference type="Proteomes" id="UP000199662">
    <property type="component" value="Unassembled WGS sequence"/>
</dbReference>
<reference evidence="1 2" key="1">
    <citation type="submission" date="2016-10" db="EMBL/GenBank/DDBJ databases">
        <authorList>
            <person name="de Groot N.N."/>
        </authorList>
    </citation>
    <scope>NUCLEOTIDE SEQUENCE [LARGE SCALE GENOMIC DNA]</scope>
    <source>
        <strain evidence="1 2">DSM 2179</strain>
    </source>
</reference>